<organism evidence="2 3">
    <name type="scientific">Thiobaca trueperi</name>
    <dbReference type="NCBI Taxonomy" id="127458"/>
    <lineage>
        <taxon>Bacteria</taxon>
        <taxon>Pseudomonadati</taxon>
        <taxon>Pseudomonadota</taxon>
        <taxon>Gammaproteobacteria</taxon>
        <taxon>Chromatiales</taxon>
        <taxon>Chromatiaceae</taxon>
        <taxon>Thiobaca</taxon>
    </lineage>
</organism>
<comment type="caution">
    <text evidence="2">The sequence shown here is derived from an EMBL/GenBank/DDBJ whole genome shotgun (WGS) entry which is preliminary data.</text>
</comment>
<evidence type="ECO:0000259" key="1">
    <source>
        <dbReference type="PROSITE" id="PS51186"/>
    </source>
</evidence>
<feature type="domain" description="N-acetyltransferase" evidence="1">
    <location>
        <begin position="3"/>
        <end position="147"/>
    </location>
</feature>
<dbReference type="Proteomes" id="UP000295717">
    <property type="component" value="Unassembled WGS sequence"/>
</dbReference>
<dbReference type="InterPro" id="IPR052729">
    <property type="entry name" value="Acyl/Acetyltrans_Enzymes"/>
</dbReference>
<dbReference type="RefSeq" id="WP_243651635.1">
    <property type="nucleotide sequence ID" value="NZ_SMAO01000006.1"/>
</dbReference>
<dbReference type="GO" id="GO:0016747">
    <property type="term" value="F:acyltransferase activity, transferring groups other than amino-acyl groups"/>
    <property type="evidence" value="ECO:0007669"/>
    <property type="project" value="InterPro"/>
</dbReference>
<dbReference type="InterPro" id="IPR000182">
    <property type="entry name" value="GNAT_dom"/>
</dbReference>
<dbReference type="PANTHER" id="PTHR47237:SF1">
    <property type="entry name" value="SLL0310 PROTEIN"/>
    <property type="match status" value="1"/>
</dbReference>
<dbReference type="AlphaFoldDB" id="A0A4R3N0L5"/>
<keyword evidence="3" id="KW-1185">Reference proteome</keyword>
<dbReference type="PROSITE" id="PS51186">
    <property type="entry name" value="GNAT"/>
    <property type="match status" value="1"/>
</dbReference>
<reference evidence="2 3" key="1">
    <citation type="submission" date="2019-03" db="EMBL/GenBank/DDBJ databases">
        <title>Genomic Encyclopedia of Type Strains, Phase IV (KMG-IV): sequencing the most valuable type-strain genomes for metagenomic binning, comparative biology and taxonomic classification.</title>
        <authorList>
            <person name="Goeker M."/>
        </authorList>
    </citation>
    <scope>NUCLEOTIDE SEQUENCE [LARGE SCALE GENOMIC DNA]</scope>
    <source>
        <strain evidence="2 3">DSM 13587</strain>
    </source>
</reference>
<keyword evidence="2" id="KW-0689">Ribosomal protein</keyword>
<dbReference type="InterPro" id="IPR041496">
    <property type="entry name" value="YitH/HolE_GNAT"/>
</dbReference>
<dbReference type="PANTHER" id="PTHR47237">
    <property type="entry name" value="SLL0310 PROTEIN"/>
    <property type="match status" value="1"/>
</dbReference>
<dbReference type="Pfam" id="PF18014">
    <property type="entry name" value="Acetyltransf_18"/>
    <property type="match status" value="1"/>
</dbReference>
<proteinExistence type="predicted"/>
<dbReference type="InterPro" id="IPR016181">
    <property type="entry name" value="Acyl_CoA_acyltransferase"/>
</dbReference>
<protein>
    <submittedName>
        <fullName evidence="2">Ribosomal protein S18 acetylase RimI-like enzyme</fullName>
    </submittedName>
</protein>
<keyword evidence="2" id="KW-0687">Ribonucleoprotein</keyword>
<name>A0A4R3N0L5_9GAMM</name>
<sequence length="281" mass="30369">MRLQIRAMQPDEIDLALDWAAAEGWNPGLSDAVPFRAADPEGFLIGLIDDTPVAVISAVRYGADFGFIGLYIVHPEWRGQGHGWALWQAAMARLTGRTVGLDGVVAQQDNYRRSGFALAYRQVRYQGHGHAGNPSADPALVDLCQQPFADLTACDRAGFPTARDAFLRAWIVQPQTRALGLREQGRLVGYGVRRACRQGFKIGPLLAETPAGAERLLAALGADVLATDPLFLDLPACNPAAVALVARLGWQPMFETARMYAGPAPALELTRIYGVTSFELG</sequence>
<dbReference type="Gene3D" id="3.40.630.30">
    <property type="match status" value="1"/>
</dbReference>
<evidence type="ECO:0000313" key="2">
    <source>
        <dbReference type="EMBL" id="TCT20149.1"/>
    </source>
</evidence>
<dbReference type="CDD" id="cd04301">
    <property type="entry name" value="NAT_SF"/>
    <property type="match status" value="1"/>
</dbReference>
<dbReference type="GO" id="GO:0005840">
    <property type="term" value="C:ribosome"/>
    <property type="evidence" value="ECO:0007669"/>
    <property type="project" value="UniProtKB-KW"/>
</dbReference>
<dbReference type="SUPFAM" id="SSF55729">
    <property type="entry name" value="Acyl-CoA N-acyltransferases (Nat)"/>
    <property type="match status" value="1"/>
</dbReference>
<accession>A0A4R3N0L5</accession>
<gene>
    <name evidence="2" type="ORF">EDC35_10676</name>
</gene>
<dbReference type="Gene3D" id="3.40.630.90">
    <property type="match status" value="1"/>
</dbReference>
<evidence type="ECO:0000313" key="3">
    <source>
        <dbReference type="Proteomes" id="UP000295717"/>
    </source>
</evidence>
<dbReference type="EMBL" id="SMAO01000006">
    <property type="protein sequence ID" value="TCT20149.1"/>
    <property type="molecule type" value="Genomic_DNA"/>
</dbReference>
<dbReference type="Pfam" id="PF00583">
    <property type="entry name" value="Acetyltransf_1"/>
    <property type="match status" value="1"/>
</dbReference>